<name>A0A1H1YHH1_9PSED</name>
<evidence type="ECO:0000313" key="3">
    <source>
        <dbReference type="Proteomes" id="UP000182814"/>
    </source>
</evidence>
<reference evidence="1 4" key="3">
    <citation type="submission" date="2019-09" db="EMBL/GenBank/DDBJ databases">
        <title>Draft genome sequences of 48 bacterial type strains from the CCUG.</title>
        <authorList>
            <person name="Tunovic T."/>
            <person name="Pineiro-Iglesias B."/>
            <person name="Unosson C."/>
            <person name="Inganas E."/>
            <person name="Ohlen M."/>
            <person name="Cardew S."/>
            <person name="Jensie-Markopoulos S."/>
            <person name="Salva-Serra F."/>
            <person name="Jaen-Luchoro D."/>
            <person name="Karlsson R."/>
            <person name="Svensson-Stadler L."/>
            <person name="Chun J."/>
            <person name="Moore E."/>
        </authorList>
    </citation>
    <scope>NUCLEOTIDE SEQUENCE [LARGE SCALE GENOMIC DNA]</scope>
    <source>
        <strain evidence="1 4">CCUG 51522</strain>
    </source>
</reference>
<dbReference type="EMBL" id="VZPO01000007">
    <property type="protein sequence ID" value="KAB0502815.1"/>
    <property type="molecule type" value="Genomic_DNA"/>
</dbReference>
<dbReference type="EMBL" id="LT629746">
    <property type="protein sequence ID" value="SDT20877.1"/>
    <property type="molecule type" value="Genomic_DNA"/>
</dbReference>
<dbReference type="Proteomes" id="UP000182814">
    <property type="component" value="Chromosome I"/>
</dbReference>
<reference evidence="3" key="2">
    <citation type="submission" date="2016-10" db="EMBL/GenBank/DDBJ databases">
        <authorList>
            <person name="Varghese N."/>
            <person name="Submissions S."/>
        </authorList>
    </citation>
    <scope>NUCLEOTIDE SEQUENCE [LARGE SCALE GENOMIC DNA]</scope>
    <source>
        <strain evidence="3">BS3782</strain>
    </source>
</reference>
<organism evidence="2 3">
    <name type="scientific">Pseudomonas lini</name>
    <dbReference type="NCBI Taxonomy" id="163011"/>
    <lineage>
        <taxon>Bacteria</taxon>
        <taxon>Pseudomonadati</taxon>
        <taxon>Pseudomonadota</taxon>
        <taxon>Gammaproteobacteria</taxon>
        <taxon>Pseudomonadales</taxon>
        <taxon>Pseudomonadaceae</taxon>
        <taxon>Pseudomonas</taxon>
    </lineage>
</organism>
<dbReference type="AlphaFoldDB" id="A0A1H1YHH1"/>
<proteinExistence type="predicted"/>
<evidence type="ECO:0000313" key="4">
    <source>
        <dbReference type="Proteomes" id="UP000434925"/>
    </source>
</evidence>
<keyword evidence="3" id="KW-1185">Reference proteome</keyword>
<accession>A0A1H1YHH1</accession>
<dbReference type="Proteomes" id="UP000434925">
    <property type="component" value="Unassembled WGS sequence"/>
</dbReference>
<reference evidence="2" key="1">
    <citation type="submission" date="2016-10" db="EMBL/GenBank/DDBJ databases">
        <authorList>
            <person name="de Groot N.N."/>
        </authorList>
    </citation>
    <scope>NUCLEOTIDE SEQUENCE [LARGE SCALE GENOMIC DNA]</scope>
    <source>
        <strain evidence="2">BS3782</strain>
    </source>
</reference>
<evidence type="ECO:0000313" key="1">
    <source>
        <dbReference type="EMBL" id="KAB0502815.1"/>
    </source>
</evidence>
<evidence type="ECO:0000313" key="2">
    <source>
        <dbReference type="EMBL" id="SDT20877.1"/>
    </source>
</evidence>
<protein>
    <submittedName>
        <fullName evidence="2">Uncharacterized protein</fullName>
    </submittedName>
</protein>
<sequence>MSAFAVFGMNEHFAREEAKRKVRDFKIEKGLRVELSMSQWLQAVEDRVIKIMDGKRVAQLSSMFDAPQYAADYADRIRKLGRCRDVIIRAKIKVPQNDLRRKSATKLSWMDYSLASTAAA</sequence>
<gene>
    <name evidence="1" type="ORF">F7R14_19475</name>
    <name evidence="2" type="ORF">SAMN04490191_3503</name>
</gene>
<dbReference type="RefSeq" id="WP_053078253.1">
    <property type="nucleotide sequence ID" value="NZ_JYLB01000001.1"/>
</dbReference>